<evidence type="ECO:0000313" key="5">
    <source>
        <dbReference type="Proteomes" id="UP000030428"/>
    </source>
</evidence>
<gene>
    <name evidence="4" type="ORF">PN36_13325</name>
</gene>
<sequence length="236" mass="27146">MQETKKLGIISASYPPSKIVNMLKIHFIIISIEIIVLIVGIAVLWFYKQKWIKKPSEFHDEKWDKLKRLAQADYKCELCGATKNNNGSSFSEKVISGSRSYSFEVNNTIFGTKCLIITESGKRGNRQIEIFEDKFHEVAENLTKALLSLKKDTNEQFDEHLSVNEYTYFFDIKLAVNGCKYLTITSAKRKGSNLFERNNIIIFEDESPMFAMGLNQVINFIDTNIRTSAKRDHPLL</sequence>
<dbReference type="Gene3D" id="3.10.450.700">
    <property type="match status" value="2"/>
</dbReference>
<dbReference type="GO" id="GO:0000977">
    <property type="term" value="F:RNA polymerase II transcription regulatory region sequence-specific DNA binding"/>
    <property type="evidence" value="ECO:0007669"/>
    <property type="project" value="InterPro"/>
</dbReference>
<evidence type="ECO:0000256" key="3">
    <source>
        <dbReference type="SAM" id="Phobius"/>
    </source>
</evidence>
<name>A0A0A6PR06_9GAMM</name>
<dbReference type="Proteomes" id="UP000030428">
    <property type="component" value="Unassembled WGS sequence"/>
</dbReference>
<dbReference type="GO" id="GO:0032422">
    <property type="term" value="F:purine-rich negative regulatory element binding"/>
    <property type="evidence" value="ECO:0007669"/>
    <property type="project" value="InterPro"/>
</dbReference>
<dbReference type="Pfam" id="PF11680">
    <property type="entry name" value="DUF3276"/>
    <property type="match status" value="1"/>
</dbReference>
<keyword evidence="5" id="KW-1185">Reference proteome</keyword>
<keyword evidence="3" id="KW-0812">Transmembrane</keyword>
<evidence type="ECO:0000313" key="4">
    <source>
        <dbReference type="EMBL" id="KHD08529.1"/>
    </source>
</evidence>
<comment type="similarity">
    <text evidence="1">Belongs to the PUR DNA-binding protein family.</text>
</comment>
<keyword evidence="3" id="KW-1133">Transmembrane helix</keyword>
<dbReference type="EMBL" id="JSZA02000044">
    <property type="protein sequence ID" value="KHD08529.1"/>
    <property type="molecule type" value="Genomic_DNA"/>
</dbReference>
<keyword evidence="3" id="KW-0472">Membrane</keyword>
<reference evidence="4 5" key="1">
    <citation type="journal article" date="2016" name="Front. Microbiol.">
        <title>Single-Cell (Meta-)Genomics of a Dimorphic Candidatus Thiomargarita nelsonii Reveals Genomic Plasticity.</title>
        <authorList>
            <person name="Flood B.E."/>
            <person name="Fliss P."/>
            <person name="Jones D.S."/>
            <person name="Dick G.J."/>
            <person name="Jain S."/>
            <person name="Kaster A.K."/>
            <person name="Winkel M."/>
            <person name="Mussmann M."/>
            <person name="Bailey J."/>
        </authorList>
    </citation>
    <scope>NUCLEOTIDE SEQUENCE [LARGE SCALE GENOMIC DNA]</scope>
    <source>
        <strain evidence="4">Hydrate Ridge</strain>
    </source>
</reference>
<keyword evidence="2" id="KW-0238">DNA-binding</keyword>
<comment type="caution">
    <text evidence="4">The sequence shown here is derived from an EMBL/GenBank/DDBJ whole genome shotgun (WGS) entry which is preliminary data.</text>
</comment>
<dbReference type="AlphaFoldDB" id="A0A0A6PR06"/>
<evidence type="ECO:0000256" key="1">
    <source>
        <dbReference type="ARBA" id="ARBA00009251"/>
    </source>
</evidence>
<evidence type="ECO:0000256" key="2">
    <source>
        <dbReference type="ARBA" id="ARBA00023125"/>
    </source>
</evidence>
<accession>A0A0A6PR06</accession>
<protein>
    <submittedName>
        <fullName evidence="4">Uncharacterized protein</fullName>
    </submittedName>
</protein>
<feature type="transmembrane region" description="Helical" evidence="3">
    <location>
        <begin position="25"/>
        <end position="47"/>
    </location>
</feature>
<dbReference type="InterPro" id="IPR006628">
    <property type="entry name" value="PUR-bd_fam"/>
</dbReference>
<proteinExistence type="inferred from homology"/>
<organism evidence="4 5">
    <name type="scientific">Candidatus Thiomargarita nelsonii</name>
    <dbReference type="NCBI Taxonomy" id="1003181"/>
    <lineage>
        <taxon>Bacteria</taxon>
        <taxon>Pseudomonadati</taxon>
        <taxon>Pseudomonadota</taxon>
        <taxon>Gammaproteobacteria</taxon>
        <taxon>Thiotrichales</taxon>
        <taxon>Thiotrichaceae</taxon>
        <taxon>Thiomargarita</taxon>
    </lineage>
</organism>